<feature type="transmembrane region" description="Helical" evidence="1">
    <location>
        <begin position="46"/>
        <end position="65"/>
    </location>
</feature>
<feature type="transmembrane region" description="Helical" evidence="1">
    <location>
        <begin position="85"/>
        <end position="118"/>
    </location>
</feature>
<keyword evidence="1" id="KW-0472">Membrane</keyword>
<dbReference type="KEGG" id="dea:FPZ08_21715"/>
<dbReference type="Pfam" id="PF07331">
    <property type="entry name" value="TctB"/>
    <property type="match status" value="1"/>
</dbReference>
<dbReference type="OrthoDB" id="5186924at2"/>
<evidence type="ECO:0000256" key="1">
    <source>
        <dbReference type="SAM" id="Phobius"/>
    </source>
</evidence>
<dbReference type="InterPro" id="IPR009936">
    <property type="entry name" value="DUF1468"/>
</dbReference>
<organism evidence="3 4">
    <name type="scientific">Devosia ginsengisoli</name>
    <dbReference type="NCBI Taxonomy" id="400770"/>
    <lineage>
        <taxon>Bacteria</taxon>
        <taxon>Pseudomonadati</taxon>
        <taxon>Pseudomonadota</taxon>
        <taxon>Alphaproteobacteria</taxon>
        <taxon>Hyphomicrobiales</taxon>
        <taxon>Devosiaceae</taxon>
        <taxon>Devosia</taxon>
    </lineage>
</organism>
<feature type="transmembrane region" description="Helical" evidence="1">
    <location>
        <begin position="130"/>
        <end position="150"/>
    </location>
</feature>
<evidence type="ECO:0000259" key="2">
    <source>
        <dbReference type="Pfam" id="PF07331"/>
    </source>
</evidence>
<evidence type="ECO:0000313" key="4">
    <source>
        <dbReference type="Proteomes" id="UP000315364"/>
    </source>
</evidence>
<feature type="transmembrane region" description="Helical" evidence="1">
    <location>
        <begin position="13"/>
        <end position="34"/>
    </location>
</feature>
<gene>
    <name evidence="3" type="ORF">FPZ08_21715</name>
</gene>
<keyword evidence="1" id="KW-0812">Transmembrane</keyword>
<accession>A0A5B8M0C9</accession>
<evidence type="ECO:0000313" key="3">
    <source>
        <dbReference type="EMBL" id="QDZ13120.1"/>
    </source>
</evidence>
<keyword evidence="4" id="KW-1185">Reference proteome</keyword>
<dbReference type="Proteomes" id="UP000315364">
    <property type="component" value="Chromosome"/>
</dbReference>
<feature type="domain" description="DUF1468" evidence="2">
    <location>
        <begin position="14"/>
        <end position="149"/>
    </location>
</feature>
<protein>
    <submittedName>
        <fullName evidence="3">Tripartite tricarboxylate transporter TctB family protein</fullName>
    </submittedName>
</protein>
<name>A0A5B8M0C9_9HYPH</name>
<dbReference type="AlphaFoldDB" id="A0A5B8M0C9"/>
<proteinExistence type="predicted"/>
<reference evidence="3 4" key="1">
    <citation type="submission" date="2019-07" db="EMBL/GenBank/DDBJ databases">
        <title>Full genome sequence of Devosia sp. Gsoil 520.</title>
        <authorList>
            <person name="Im W.-T."/>
        </authorList>
    </citation>
    <scope>NUCLEOTIDE SEQUENCE [LARGE SCALE GENOMIC DNA]</scope>
    <source>
        <strain evidence="3 4">Gsoil 520</strain>
    </source>
</reference>
<dbReference type="EMBL" id="CP042304">
    <property type="protein sequence ID" value="QDZ13120.1"/>
    <property type="molecule type" value="Genomic_DNA"/>
</dbReference>
<keyword evidence="1" id="KW-1133">Transmembrane helix</keyword>
<sequence>MIQEDGTMTLPKYIISAALLALLGLGAAAMATNYRLGSLHDMGPGMFPMVLGIGMAVLAVLYLVLARRGGQEAEDKVTFNDGRPLVVILGSVVAFGVLLDPLGLVVALSVLITGCWIANTDRKLIELPMMLGLYNAMAIVIFVHFLNIPIRLGPL</sequence>